<comment type="caution">
    <text evidence="1">The sequence shown here is derived from an EMBL/GenBank/DDBJ whole genome shotgun (WGS) entry which is preliminary data.</text>
</comment>
<proteinExistence type="predicted"/>
<dbReference type="SUPFAM" id="SSF52540">
    <property type="entry name" value="P-loop containing nucleoside triphosphate hydrolases"/>
    <property type="match status" value="1"/>
</dbReference>
<name>A0A9D2U312_9FIRM</name>
<accession>A0A9D2U312</accession>
<dbReference type="Proteomes" id="UP000823897">
    <property type="component" value="Unassembled WGS sequence"/>
</dbReference>
<dbReference type="EMBL" id="DWUV01000094">
    <property type="protein sequence ID" value="HJD33898.1"/>
    <property type="molecule type" value="Genomic_DNA"/>
</dbReference>
<dbReference type="AlphaFoldDB" id="A0A9D2U312"/>
<protein>
    <submittedName>
        <fullName evidence="1">AAA family ATPase</fullName>
    </submittedName>
</protein>
<organism evidence="1 2">
    <name type="scientific">Candidatus Mediterraneibacter tabaqchaliae</name>
    <dbReference type="NCBI Taxonomy" id="2838689"/>
    <lineage>
        <taxon>Bacteria</taxon>
        <taxon>Bacillati</taxon>
        <taxon>Bacillota</taxon>
        <taxon>Clostridia</taxon>
        <taxon>Lachnospirales</taxon>
        <taxon>Lachnospiraceae</taxon>
        <taxon>Mediterraneibacter</taxon>
    </lineage>
</organism>
<reference evidence="1" key="2">
    <citation type="submission" date="2021-04" db="EMBL/GenBank/DDBJ databases">
        <authorList>
            <person name="Gilroy R."/>
        </authorList>
    </citation>
    <scope>NUCLEOTIDE SEQUENCE</scope>
    <source>
        <strain evidence="1">ChiGjej3B3-11674</strain>
    </source>
</reference>
<evidence type="ECO:0000313" key="2">
    <source>
        <dbReference type="Proteomes" id="UP000823897"/>
    </source>
</evidence>
<feature type="non-terminal residue" evidence="1">
    <location>
        <position position="453"/>
    </location>
</feature>
<dbReference type="InterPro" id="IPR027417">
    <property type="entry name" value="P-loop_NTPase"/>
</dbReference>
<gene>
    <name evidence="1" type="ORF">H9911_05055</name>
</gene>
<dbReference type="Gene3D" id="3.40.50.300">
    <property type="entry name" value="P-loop containing nucleotide triphosphate hydrolases"/>
    <property type="match status" value="1"/>
</dbReference>
<reference evidence="1" key="1">
    <citation type="journal article" date="2021" name="PeerJ">
        <title>Extensive microbial diversity within the chicken gut microbiome revealed by metagenomics and culture.</title>
        <authorList>
            <person name="Gilroy R."/>
            <person name="Ravi A."/>
            <person name="Getino M."/>
            <person name="Pursley I."/>
            <person name="Horton D.L."/>
            <person name="Alikhan N.F."/>
            <person name="Baker D."/>
            <person name="Gharbi K."/>
            <person name="Hall N."/>
            <person name="Watson M."/>
            <person name="Adriaenssens E.M."/>
            <person name="Foster-Nyarko E."/>
            <person name="Jarju S."/>
            <person name="Secka A."/>
            <person name="Antonio M."/>
            <person name="Oren A."/>
            <person name="Chaudhuri R.R."/>
            <person name="La Ragione R."/>
            <person name="Hildebrand F."/>
            <person name="Pallen M.J."/>
        </authorList>
    </citation>
    <scope>NUCLEOTIDE SEQUENCE</scope>
    <source>
        <strain evidence="1">ChiGjej3B3-11674</strain>
    </source>
</reference>
<evidence type="ECO:0000313" key="1">
    <source>
        <dbReference type="EMBL" id="HJD33898.1"/>
    </source>
</evidence>
<sequence length="453" mass="51529">MVSIIRGTTQKPMASEELVNYFRAREDLEGYLYIGYPIIGTADGPYPIDAMYISREKGLVIFNLIENKDTDGYEDVQDDSYNKMEAKLKSFRSLVKKRKLCVAISVITFAPVLKGELYSDEYPLCNEKNLGECLDEIEWEEPEYFECLVSVLQAVSNIRKGKRKREIRKPDSRGAKLKLIEDSIANLDDRQGMAVIETVEGVQRIRGLAGSGKTIVLALKAAYLHAQHPEWKIAVTFNTRALKGQFRQLINNFSIEQMGEEPDWENLQIIHAWGAPGDSEKNGLYYMFCGIHGLEYLDYAGAKEKYGKYGDNVFSHVCEEAVKAMKKPSAVYDAILVDEAQDFSPAFLKMCYEMLEEPKRLVYAYDELQNLSSQTLPAPEEIFGKDERGRNRVEFSYDDSGNSNQDIILEKCYRNSRPALVTAHALGFGIYRKTDEGKTGLVQMFENKELLED</sequence>